<organism evidence="2 3">
    <name type="scientific">Acropora cervicornis</name>
    <name type="common">Staghorn coral</name>
    <dbReference type="NCBI Taxonomy" id="6130"/>
    <lineage>
        <taxon>Eukaryota</taxon>
        <taxon>Metazoa</taxon>
        <taxon>Cnidaria</taxon>
        <taxon>Anthozoa</taxon>
        <taxon>Hexacorallia</taxon>
        <taxon>Scleractinia</taxon>
        <taxon>Astrocoeniina</taxon>
        <taxon>Acroporidae</taxon>
        <taxon>Acropora</taxon>
    </lineage>
</organism>
<protein>
    <submittedName>
        <fullName evidence="2">Uncharacterized protein</fullName>
    </submittedName>
</protein>
<dbReference type="Proteomes" id="UP001249851">
    <property type="component" value="Unassembled WGS sequence"/>
</dbReference>
<reference evidence="2" key="1">
    <citation type="journal article" date="2023" name="G3 (Bethesda)">
        <title>Whole genome assembly and annotation of the endangered Caribbean coral Acropora cervicornis.</title>
        <authorList>
            <person name="Selwyn J.D."/>
            <person name="Vollmer S.V."/>
        </authorList>
    </citation>
    <scope>NUCLEOTIDE SEQUENCE</scope>
    <source>
        <strain evidence="2">K2</strain>
    </source>
</reference>
<gene>
    <name evidence="2" type="ORF">P5673_031724</name>
</gene>
<proteinExistence type="predicted"/>
<keyword evidence="1" id="KW-0732">Signal</keyword>
<evidence type="ECO:0000256" key="1">
    <source>
        <dbReference type="SAM" id="SignalP"/>
    </source>
</evidence>
<feature type="signal peptide" evidence="1">
    <location>
        <begin position="1"/>
        <end position="23"/>
    </location>
</feature>
<keyword evidence="3" id="KW-1185">Reference proteome</keyword>
<reference evidence="2" key="2">
    <citation type="journal article" date="2023" name="Science">
        <title>Genomic signatures of disease resistance in endangered staghorn corals.</title>
        <authorList>
            <person name="Vollmer S.V."/>
            <person name="Selwyn J.D."/>
            <person name="Despard B.A."/>
            <person name="Roesel C.L."/>
        </authorList>
    </citation>
    <scope>NUCLEOTIDE SEQUENCE</scope>
    <source>
        <strain evidence="2">K2</strain>
    </source>
</reference>
<accession>A0AAD9USJ0</accession>
<dbReference type="EMBL" id="JARQWQ010000155">
    <property type="protein sequence ID" value="KAK2548117.1"/>
    <property type="molecule type" value="Genomic_DNA"/>
</dbReference>
<comment type="caution">
    <text evidence="2">The sequence shown here is derived from an EMBL/GenBank/DDBJ whole genome shotgun (WGS) entry which is preliminary data.</text>
</comment>
<evidence type="ECO:0000313" key="2">
    <source>
        <dbReference type="EMBL" id="KAK2548117.1"/>
    </source>
</evidence>
<sequence length="69" mass="7995">MIMHSRVLLILGVVCLLFQDSGSFTPWVIPRKGDEGGITARRVQFKRRFSFGERQGCNSKRLENEEIRK</sequence>
<evidence type="ECO:0000313" key="3">
    <source>
        <dbReference type="Proteomes" id="UP001249851"/>
    </source>
</evidence>
<name>A0AAD9USJ0_ACRCE</name>
<dbReference type="AlphaFoldDB" id="A0AAD9USJ0"/>
<feature type="chain" id="PRO_5042088025" evidence="1">
    <location>
        <begin position="24"/>
        <end position="69"/>
    </location>
</feature>